<evidence type="ECO:0000256" key="3">
    <source>
        <dbReference type="ARBA" id="ARBA00022898"/>
    </source>
</evidence>
<evidence type="ECO:0000256" key="2">
    <source>
        <dbReference type="ARBA" id="ARBA00006966"/>
    </source>
</evidence>
<dbReference type="GO" id="GO:0006567">
    <property type="term" value="P:L-threonine catabolic process"/>
    <property type="evidence" value="ECO:0007669"/>
    <property type="project" value="TreeGrafter"/>
</dbReference>
<dbReference type="InterPro" id="IPR015421">
    <property type="entry name" value="PyrdxlP-dep_Trfase_major"/>
</dbReference>
<evidence type="ECO:0000313" key="8">
    <source>
        <dbReference type="Proteomes" id="UP000664132"/>
    </source>
</evidence>
<dbReference type="Gene3D" id="3.40.640.10">
    <property type="entry name" value="Type I PLP-dependent aspartate aminotransferase-like (Major domain)"/>
    <property type="match status" value="1"/>
</dbReference>
<evidence type="ECO:0000259" key="6">
    <source>
        <dbReference type="Pfam" id="PF01212"/>
    </source>
</evidence>
<name>A0A8H7T6D6_9HELO</name>
<dbReference type="FunFam" id="3.40.640.10:FF:000030">
    <property type="entry name" value="Low-specificity L-threonine aldolase"/>
    <property type="match status" value="1"/>
</dbReference>
<dbReference type="InterPro" id="IPR001597">
    <property type="entry name" value="ArAA_b-elim_lyase/Thr_aldolase"/>
</dbReference>
<dbReference type="PANTHER" id="PTHR48097">
    <property type="entry name" value="L-THREONINE ALDOLASE-RELATED"/>
    <property type="match status" value="1"/>
</dbReference>
<keyword evidence="3" id="KW-0663">Pyridoxal phosphate</keyword>
<dbReference type="AlphaFoldDB" id="A0A8H7T6D6"/>
<accession>A0A8H7T6D6</accession>
<dbReference type="GO" id="GO:0005829">
    <property type="term" value="C:cytosol"/>
    <property type="evidence" value="ECO:0007669"/>
    <property type="project" value="TreeGrafter"/>
</dbReference>
<dbReference type="OrthoDB" id="10261951at2759"/>
<keyword evidence="8" id="KW-1185">Reference proteome</keyword>
<dbReference type="InterPro" id="IPR015424">
    <property type="entry name" value="PyrdxlP-dep_Trfase"/>
</dbReference>
<feature type="domain" description="Aromatic amino acid beta-eliminating lyase/threonine aldolase" evidence="6">
    <location>
        <begin position="39"/>
        <end position="320"/>
    </location>
</feature>
<feature type="modified residue" description="N6-(pyridoxal phosphate)lysine" evidence="5">
    <location>
        <position position="234"/>
    </location>
</feature>
<dbReference type="PANTHER" id="PTHR48097:SF9">
    <property type="entry name" value="L-THREONINE ALDOLASE"/>
    <property type="match status" value="1"/>
</dbReference>
<comment type="caution">
    <text evidence="7">The sequence shown here is derived from an EMBL/GenBank/DDBJ whole genome shotgun (WGS) entry which is preliminary data.</text>
</comment>
<keyword evidence="4" id="KW-0456">Lyase</keyword>
<dbReference type="GO" id="GO:0006545">
    <property type="term" value="P:glycine biosynthetic process"/>
    <property type="evidence" value="ECO:0007669"/>
    <property type="project" value="TreeGrafter"/>
</dbReference>
<evidence type="ECO:0000256" key="1">
    <source>
        <dbReference type="ARBA" id="ARBA00001933"/>
    </source>
</evidence>
<dbReference type="SUPFAM" id="SSF53383">
    <property type="entry name" value="PLP-dependent transferases"/>
    <property type="match status" value="1"/>
</dbReference>
<gene>
    <name evidence="7" type="ORF">IFR04_013685</name>
</gene>
<evidence type="ECO:0000256" key="5">
    <source>
        <dbReference type="PIRSR" id="PIRSR017617-1"/>
    </source>
</evidence>
<dbReference type="EMBL" id="JAFJYH010000329">
    <property type="protein sequence ID" value="KAG4413183.1"/>
    <property type="molecule type" value="Genomic_DNA"/>
</dbReference>
<dbReference type="NCBIfam" id="NF041359">
    <property type="entry name" value="GntG_guanitoxin"/>
    <property type="match status" value="1"/>
</dbReference>
<comment type="similarity">
    <text evidence="2">Belongs to the threonine aldolase family.</text>
</comment>
<evidence type="ECO:0000313" key="7">
    <source>
        <dbReference type="EMBL" id="KAG4413183.1"/>
    </source>
</evidence>
<reference evidence="7" key="1">
    <citation type="submission" date="2021-02" db="EMBL/GenBank/DDBJ databases">
        <title>Genome sequence Cadophora malorum strain M34.</title>
        <authorList>
            <person name="Stefanovic E."/>
            <person name="Vu D."/>
            <person name="Scully C."/>
            <person name="Dijksterhuis J."/>
            <person name="Roader J."/>
            <person name="Houbraken J."/>
        </authorList>
    </citation>
    <scope>NUCLEOTIDE SEQUENCE</scope>
    <source>
        <strain evidence="7">M34</strain>
    </source>
</reference>
<organism evidence="7 8">
    <name type="scientific">Cadophora malorum</name>
    <dbReference type="NCBI Taxonomy" id="108018"/>
    <lineage>
        <taxon>Eukaryota</taxon>
        <taxon>Fungi</taxon>
        <taxon>Dikarya</taxon>
        <taxon>Ascomycota</taxon>
        <taxon>Pezizomycotina</taxon>
        <taxon>Leotiomycetes</taxon>
        <taxon>Helotiales</taxon>
        <taxon>Ploettnerulaceae</taxon>
        <taxon>Cadophora</taxon>
    </lineage>
</organism>
<evidence type="ECO:0000256" key="4">
    <source>
        <dbReference type="ARBA" id="ARBA00023239"/>
    </source>
</evidence>
<dbReference type="Proteomes" id="UP000664132">
    <property type="component" value="Unassembled WGS sequence"/>
</dbReference>
<dbReference type="Pfam" id="PF01212">
    <property type="entry name" value="Beta_elim_lyase"/>
    <property type="match status" value="1"/>
</dbReference>
<dbReference type="InterPro" id="IPR023603">
    <property type="entry name" value="Low_specificity_L-TA-like"/>
</dbReference>
<protein>
    <recommendedName>
        <fullName evidence="6">Aromatic amino acid beta-eliminating lyase/threonine aldolase domain-containing protein</fullName>
    </recommendedName>
</protein>
<dbReference type="GO" id="GO:0008732">
    <property type="term" value="F:L-allo-threonine aldolase activity"/>
    <property type="evidence" value="ECO:0007669"/>
    <property type="project" value="TreeGrafter"/>
</dbReference>
<sequence>MQVLQPKKALAREDETEEMIYLLRNGHTEWSSPASAQFDFRSDVVTRPTTAMLLAIMKTTLQDDVYREDYTTASLENLVAKLAGHEAGLFVLSGTMANQLALRTHLNHPPESLLCDARSHIIHWEAGGLANTGAMIQSVAPRNGEFLTLEDIKAKAILTDDVHKSPTTVISLENTISGLVHPLSENRRIASWARQKGLKLHLDGARLWEAVATGAGSVRDYGECFDSISVDFSKGLGAPMGAMILGNEQFITRARRIRKGMGGGMRQSGVLSAAAWAALDNCYRLPEVHRLAETVADMWTSRGGRLRRRTETNLVWIDLKDDEVFRLTGVQYGIKVDGCRIVLHHQISSEAIRRLGQVFDNTLASTSADKTL</sequence>
<proteinExistence type="inferred from homology"/>
<dbReference type="PIRSF" id="PIRSF017617">
    <property type="entry name" value="Thr_aldolase"/>
    <property type="match status" value="1"/>
</dbReference>
<comment type="cofactor">
    <cofactor evidence="1">
        <name>pyridoxal 5'-phosphate</name>
        <dbReference type="ChEBI" id="CHEBI:597326"/>
    </cofactor>
</comment>